<sequence length="46" mass="5311">MSGFNCTKFALEILGQQNLSEARCAEAFGLWKFNVHQKQNRMSQFT</sequence>
<proteinExistence type="predicted"/>
<reference evidence="1" key="2">
    <citation type="journal article" date="2015" name="Fish Shellfish Immunol.">
        <title>Early steps in the European eel (Anguilla anguilla)-Vibrio vulnificus interaction in the gills: Role of the RtxA13 toxin.</title>
        <authorList>
            <person name="Callol A."/>
            <person name="Pajuelo D."/>
            <person name="Ebbesson L."/>
            <person name="Teles M."/>
            <person name="MacKenzie S."/>
            <person name="Amaro C."/>
        </authorList>
    </citation>
    <scope>NUCLEOTIDE SEQUENCE</scope>
</reference>
<organism evidence="1">
    <name type="scientific">Anguilla anguilla</name>
    <name type="common">European freshwater eel</name>
    <name type="synonym">Muraena anguilla</name>
    <dbReference type="NCBI Taxonomy" id="7936"/>
    <lineage>
        <taxon>Eukaryota</taxon>
        <taxon>Metazoa</taxon>
        <taxon>Chordata</taxon>
        <taxon>Craniata</taxon>
        <taxon>Vertebrata</taxon>
        <taxon>Euteleostomi</taxon>
        <taxon>Actinopterygii</taxon>
        <taxon>Neopterygii</taxon>
        <taxon>Teleostei</taxon>
        <taxon>Anguilliformes</taxon>
        <taxon>Anguillidae</taxon>
        <taxon>Anguilla</taxon>
    </lineage>
</organism>
<dbReference type="AlphaFoldDB" id="A0A0E9UCB0"/>
<evidence type="ECO:0000313" key="1">
    <source>
        <dbReference type="EMBL" id="JAH62603.1"/>
    </source>
</evidence>
<reference evidence="1" key="1">
    <citation type="submission" date="2014-11" db="EMBL/GenBank/DDBJ databases">
        <authorList>
            <person name="Amaro Gonzalez C."/>
        </authorList>
    </citation>
    <scope>NUCLEOTIDE SEQUENCE</scope>
</reference>
<accession>A0A0E9UCB0</accession>
<dbReference type="EMBL" id="GBXM01045974">
    <property type="protein sequence ID" value="JAH62603.1"/>
    <property type="molecule type" value="Transcribed_RNA"/>
</dbReference>
<dbReference type="EMBL" id="GBXM01058146">
    <property type="protein sequence ID" value="JAH50431.1"/>
    <property type="molecule type" value="Transcribed_RNA"/>
</dbReference>
<protein>
    <submittedName>
        <fullName evidence="1">Uncharacterized protein</fullName>
    </submittedName>
</protein>
<name>A0A0E9UCB0_ANGAN</name>